<keyword evidence="5" id="KW-1185">Reference proteome</keyword>
<comment type="similarity">
    <text evidence="3">Belongs to the BRAT1 family.</text>
</comment>
<dbReference type="InterPro" id="IPR011989">
    <property type="entry name" value="ARM-like"/>
</dbReference>
<dbReference type="RefSeq" id="XP_028141488.1">
    <property type="nucleotide sequence ID" value="XM_028285687.1"/>
</dbReference>
<dbReference type="Gene3D" id="1.25.10.10">
    <property type="entry name" value="Leucine-rich Repeat Variant"/>
    <property type="match status" value="1"/>
</dbReference>
<evidence type="ECO:0000256" key="1">
    <source>
        <dbReference type="ARBA" id="ARBA00004496"/>
    </source>
</evidence>
<dbReference type="AlphaFoldDB" id="A0A6P7FY35"/>
<dbReference type="GeneID" id="114335447"/>
<dbReference type="InterPro" id="IPR038904">
    <property type="entry name" value="BRAT1"/>
</dbReference>
<evidence type="ECO:0000256" key="3">
    <source>
        <dbReference type="ARBA" id="ARBA00061308"/>
    </source>
</evidence>
<gene>
    <name evidence="6 7 8 9" type="primary">LOC114335447</name>
</gene>
<dbReference type="PANTHER" id="PTHR21331">
    <property type="entry name" value="BRCA1-ASSOCIATED ATM ACTIVATOR 1"/>
    <property type="match status" value="1"/>
</dbReference>
<dbReference type="RefSeq" id="XP_028141487.1">
    <property type="nucleotide sequence ID" value="XM_028285686.1"/>
</dbReference>
<proteinExistence type="inferred from homology"/>
<dbReference type="Proteomes" id="UP001652700">
    <property type="component" value="Unplaced"/>
</dbReference>
<dbReference type="RefSeq" id="XP_050510031.1">
    <property type="nucleotide sequence ID" value="XM_050654074.1"/>
</dbReference>
<evidence type="ECO:0000313" key="7">
    <source>
        <dbReference type="RefSeq" id="XP_028141487.1"/>
    </source>
</evidence>
<dbReference type="GO" id="GO:0005634">
    <property type="term" value="C:nucleus"/>
    <property type="evidence" value="ECO:0007669"/>
    <property type="project" value="TreeGrafter"/>
</dbReference>
<reference evidence="6 7" key="1">
    <citation type="submission" date="2025-04" db="UniProtKB">
        <authorList>
            <consortium name="RefSeq"/>
        </authorList>
    </citation>
    <scope>IDENTIFICATION</scope>
    <source>
        <tissue evidence="6 7">Whole insect</tissue>
    </source>
</reference>
<reference evidence="4" key="2">
    <citation type="submission" date="2025-05" db="UniProtKB">
        <authorList>
            <consortium name="EnsemblMetazoa"/>
        </authorList>
    </citation>
    <scope>IDENTIFICATION</scope>
</reference>
<name>A0A6P7FY35_DIAVI</name>
<dbReference type="EnsemblMetazoa" id="XM_028285685.2">
    <property type="protein sequence ID" value="XP_028141486.1"/>
    <property type="gene ID" value="LOC114335447"/>
</dbReference>
<dbReference type="GO" id="GO:0006974">
    <property type="term" value="P:DNA damage response"/>
    <property type="evidence" value="ECO:0007669"/>
    <property type="project" value="InterPro"/>
</dbReference>
<accession>A0A6P7FY35</accession>
<dbReference type="GO" id="GO:0005737">
    <property type="term" value="C:cytoplasm"/>
    <property type="evidence" value="ECO:0007669"/>
    <property type="project" value="UniProtKB-SubCell"/>
</dbReference>
<dbReference type="EnsemblMetazoa" id="XM_050654074.1">
    <property type="protein sequence ID" value="XP_050510031.1"/>
    <property type="gene ID" value="LOC114335447"/>
</dbReference>
<dbReference type="PANTHER" id="PTHR21331:SF2">
    <property type="entry name" value="BRCA1-ASSOCIATED ATM ACTIVATOR 1"/>
    <property type="match status" value="1"/>
</dbReference>
<evidence type="ECO:0000313" key="4">
    <source>
        <dbReference type="EnsemblMetazoa" id="XP_028141486.1"/>
    </source>
</evidence>
<dbReference type="OrthoDB" id="10057956at2759"/>
<evidence type="ECO:0000313" key="8">
    <source>
        <dbReference type="RefSeq" id="XP_028141488.1"/>
    </source>
</evidence>
<dbReference type="GO" id="GO:0008283">
    <property type="term" value="P:cell population proliferation"/>
    <property type="evidence" value="ECO:0007669"/>
    <property type="project" value="InterPro"/>
</dbReference>
<dbReference type="SUPFAM" id="SSF48371">
    <property type="entry name" value="ARM repeat"/>
    <property type="match status" value="1"/>
</dbReference>
<evidence type="ECO:0000313" key="9">
    <source>
        <dbReference type="RefSeq" id="XP_028141489.1"/>
    </source>
</evidence>
<evidence type="ECO:0000313" key="5">
    <source>
        <dbReference type="Proteomes" id="UP001652700"/>
    </source>
</evidence>
<protein>
    <submittedName>
        <fullName evidence="6 7">Uncharacterized protein LOC114335447</fullName>
    </submittedName>
</protein>
<sequence length="970" mass="111738">MSGSLVMQKPPVSSKNVVVIDLESRREEINPKLAKVLKKLLDPKFKLYNKDYLNLLLTHLTSKEQESKFTPQQIETHKKFLTIWLKGYIVQCERLQEPPNASLLTFVLNITRYLCESEQIFVHLNSDDIFERLVKIIKKVSQPTVTGAFIKLFGDFVEHKSGLQWMISTNHWELLVDIILNNETVFVYKEGNKFVAKMLEKSHSFNVPFCKNVIQHILVPLDECYKAIVDHSFNESHEKWLISTLRLISEILYILLGPEAASTDSAVIAVLVETFQLNKRLKEILAVTTHSVIKGWVYRTVIYLSLYELKIKFIGNQRAGSHQKAEISPVVFNVLYDAANEISVPCMLLLLFTTLNCWNTIKASLPATLLANPKVVSFEDQLLAIQLMPMYTVFVKTIGFNVYTSDSGNQDSFRYSFISKLVDRIYPKTIRVKYKWQNYLLENYSITNGILALKYFIHSKQLYYKENAILAFQMMIYLIEDLNTCLKEKPELQLQFINEPDYLDLHLKVIAMIIDEFQLTWQDTVESLCVLYIVYHLLNGLIWPTKIVVTALKLAEKGISKYMTCDLALLIDDAENSITHLLPALLRVKLHDGAWEVRDSTIELLQSLFMTAINTKFTSYKKLLLENDLPCSVLRMATDDGNPFVRASAVRCVQKAIEIPEFWEALTNSFNFYDIVLRILQYETEGIVRCEAATLVDCIFTHQSIPQDLMNRFYDVMNHAVVADLHWEVRVKALKFWKNIIDEHLTQQGMIDGSFPSVTFSKELKKIVTLSDLEVEKRLVRVLNELSQIGCLSVFYEALQDDCDIEVSKTATNTIKEFVDLLKNHQVTVQSLQKHTAPTTPVSPMIEKVVFPPVAVAQIEVDDFMMSTVPSTPQYAPISDSILEDILDTRDLNLLETVFNKLDEPSFNNIDIKKRQALKPELFLNLVYTDLERRLVEKSQWREQTDGFQSLLDDILKEYDNVDVNSMDCY</sequence>
<dbReference type="KEGG" id="dvv:114335447"/>
<dbReference type="InterPro" id="IPR016024">
    <property type="entry name" value="ARM-type_fold"/>
</dbReference>
<dbReference type="RefSeq" id="XP_028141486.1">
    <property type="nucleotide sequence ID" value="XM_028285685.1"/>
</dbReference>
<dbReference type="EnsemblMetazoa" id="XM_028285687.2">
    <property type="protein sequence ID" value="XP_028141488.1"/>
    <property type="gene ID" value="LOC114335447"/>
</dbReference>
<dbReference type="RefSeq" id="XP_028141489.1">
    <property type="nucleotide sequence ID" value="XM_028285688.1"/>
</dbReference>
<organism evidence="9">
    <name type="scientific">Diabrotica virgifera virgifera</name>
    <name type="common">western corn rootworm</name>
    <dbReference type="NCBI Taxonomy" id="50390"/>
    <lineage>
        <taxon>Eukaryota</taxon>
        <taxon>Metazoa</taxon>
        <taxon>Ecdysozoa</taxon>
        <taxon>Arthropoda</taxon>
        <taxon>Hexapoda</taxon>
        <taxon>Insecta</taxon>
        <taxon>Pterygota</taxon>
        <taxon>Neoptera</taxon>
        <taxon>Endopterygota</taxon>
        <taxon>Coleoptera</taxon>
        <taxon>Polyphaga</taxon>
        <taxon>Cucujiformia</taxon>
        <taxon>Chrysomeloidea</taxon>
        <taxon>Chrysomelidae</taxon>
        <taxon>Galerucinae</taxon>
        <taxon>Diabroticina</taxon>
        <taxon>Diabroticites</taxon>
        <taxon>Diabrotica</taxon>
    </lineage>
</organism>
<comment type="subcellular location">
    <subcellularLocation>
        <location evidence="1">Cytoplasm</location>
    </subcellularLocation>
</comment>
<dbReference type="EnsemblMetazoa" id="XM_028285688.2">
    <property type="protein sequence ID" value="XP_028141489.1"/>
    <property type="gene ID" value="LOC114335447"/>
</dbReference>
<evidence type="ECO:0000256" key="2">
    <source>
        <dbReference type="ARBA" id="ARBA00022490"/>
    </source>
</evidence>
<keyword evidence="2" id="KW-0963">Cytoplasm</keyword>
<evidence type="ECO:0000313" key="6">
    <source>
        <dbReference type="RefSeq" id="XP_028141486.1"/>
    </source>
</evidence>